<evidence type="ECO:0000259" key="7">
    <source>
        <dbReference type="PROSITE" id="PS50110"/>
    </source>
</evidence>
<dbReference type="InterPro" id="IPR036388">
    <property type="entry name" value="WH-like_DNA-bd_sf"/>
</dbReference>
<organism evidence="9 10">
    <name type="scientific">Pseudonocardia eucalypti</name>
    <dbReference type="NCBI Taxonomy" id="648755"/>
    <lineage>
        <taxon>Bacteria</taxon>
        <taxon>Bacillati</taxon>
        <taxon>Actinomycetota</taxon>
        <taxon>Actinomycetes</taxon>
        <taxon>Pseudonocardiales</taxon>
        <taxon>Pseudonocardiaceae</taxon>
        <taxon>Pseudonocardia</taxon>
    </lineage>
</organism>
<evidence type="ECO:0000313" key="9">
    <source>
        <dbReference type="EMBL" id="GAA5161374.1"/>
    </source>
</evidence>
<dbReference type="InterPro" id="IPR001867">
    <property type="entry name" value="OmpR/PhoB-type_DNA-bd"/>
</dbReference>
<dbReference type="InterPro" id="IPR011006">
    <property type="entry name" value="CheY-like_superfamily"/>
</dbReference>
<dbReference type="PANTHER" id="PTHR48111:SF4">
    <property type="entry name" value="DNA-BINDING DUAL TRANSCRIPTIONAL REGULATOR OMPR"/>
    <property type="match status" value="1"/>
</dbReference>
<evidence type="ECO:0000259" key="8">
    <source>
        <dbReference type="PROSITE" id="PS51755"/>
    </source>
</evidence>
<keyword evidence="10" id="KW-1185">Reference proteome</keyword>
<evidence type="ECO:0000256" key="4">
    <source>
        <dbReference type="ARBA" id="ARBA00023163"/>
    </source>
</evidence>
<feature type="domain" description="OmpR/PhoB-type" evidence="8">
    <location>
        <begin position="122"/>
        <end position="221"/>
    </location>
</feature>
<feature type="modified residue" description="4-aspartylphosphate" evidence="5">
    <location>
        <position position="47"/>
    </location>
</feature>
<feature type="DNA-binding region" description="OmpR/PhoB-type" evidence="6">
    <location>
        <begin position="122"/>
        <end position="221"/>
    </location>
</feature>
<keyword evidence="4" id="KW-0804">Transcription</keyword>
<evidence type="ECO:0000313" key="10">
    <source>
        <dbReference type="Proteomes" id="UP001428817"/>
    </source>
</evidence>
<dbReference type="PANTHER" id="PTHR48111">
    <property type="entry name" value="REGULATOR OF RPOS"/>
    <property type="match status" value="1"/>
</dbReference>
<dbReference type="InterPro" id="IPR039420">
    <property type="entry name" value="WalR-like"/>
</dbReference>
<evidence type="ECO:0000256" key="1">
    <source>
        <dbReference type="ARBA" id="ARBA00022553"/>
    </source>
</evidence>
<evidence type="ECO:0000256" key="5">
    <source>
        <dbReference type="PROSITE-ProRule" id="PRU00169"/>
    </source>
</evidence>
<dbReference type="PROSITE" id="PS50110">
    <property type="entry name" value="RESPONSE_REGULATORY"/>
    <property type="match status" value="1"/>
</dbReference>
<dbReference type="Pfam" id="PF00486">
    <property type="entry name" value="Trans_reg_C"/>
    <property type="match status" value="1"/>
</dbReference>
<dbReference type="EMBL" id="BAABJP010000024">
    <property type="protein sequence ID" value="GAA5161374.1"/>
    <property type="molecule type" value="Genomic_DNA"/>
</dbReference>
<sequence length="223" mass="24427">MIEDDADVRRGFLRSLQESDFATSSAATGVAGLETAIAGRPDLIVLDLGLPDFSGEEVLRMVRAVSRVPVIVATGFDDESNIVAVLEAGADDYLVKPFGGAQLVARVRAVLRRSQEMRVRSDTRLVVGRLALDGARRTAELDGRPLSLAPKEFDLLYYLAGRPGEVVAKRELLTEVWRVPYSGTDKTVDVHVSWLRRKLGETARDARYLHTVRGVGLRLESPG</sequence>
<dbReference type="InterPro" id="IPR001789">
    <property type="entry name" value="Sig_transdc_resp-reg_receiver"/>
</dbReference>
<evidence type="ECO:0000256" key="6">
    <source>
        <dbReference type="PROSITE-ProRule" id="PRU01091"/>
    </source>
</evidence>
<gene>
    <name evidence="9" type="ORF">GCM10023321_45530</name>
</gene>
<dbReference type="InterPro" id="IPR016032">
    <property type="entry name" value="Sig_transdc_resp-reg_C-effctor"/>
</dbReference>
<keyword evidence="1 5" id="KW-0597">Phosphoprotein</keyword>
<proteinExistence type="predicted"/>
<dbReference type="CDD" id="cd00383">
    <property type="entry name" value="trans_reg_C"/>
    <property type="match status" value="1"/>
</dbReference>
<protein>
    <submittedName>
        <fullName evidence="9">Response regulator transcription factor</fullName>
    </submittedName>
</protein>
<dbReference type="Gene3D" id="6.10.250.690">
    <property type="match status" value="1"/>
</dbReference>
<dbReference type="SUPFAM" id="SSF52172">
    <property type="entry name" value="CheY-like"/>
    <property type="match status" value="1"/>
</dbReference>
<feature type="domain" description="Response regulatory" evidence="7">
    <location>
        <begin position="1"/>
        <end position="111"/>
    </location>
</feature>
<keyword evidence="3 6" id="KW-0238">DNA-binding</keyword>
<keyword evidence="2" id="KW-0805">Transcription regulation</keyword>
<comment type="caution">
    <text evidence="9">The sequence shown here is derived from an EMBL/GenBank/DDBJ whole genome shotgun (WGS) entry which is preliminary data.</text>
</comment>
<evidence type="ECO:0000256" key="2">
    <source>
        <dbReference type="ARBA" id="ARBA00023015"/>
    </source>
</evidence>
<reference evidence="10" key="1">
    <citation type="journal article" date="2019" name="Int. J. Syst. Evol. Microbiol.">
        <title>The Global Catalogue of Microorganisms (GCM) 10K type strain sequencing project: providing services to taxonomists for standard genome sequencing and annotation.</title>
        <authorList>
            <consortium name="The Broad Institute Genomics Platform"/>
            <consortium name="The Broad Institute Genome Sequencing Center for Infectious Disease"/>
            <person name="Wu L."/>
            <person name="Ma J."/>
        </authorList>
    </citation>
    <scope>NUCLEOTIDE SEQUENCE [LARGE SCALE GENOMIC DNA]</scope>
    <source>
        <strain evidence="10">JCM 18303</strain>
    </source>
</reference>
<dbReference type="SMART" id="SM00448">
    <property type="entry name" value="REC"/>
    <property type="match status" value="1"/>
</dbReference>
<accession>A0ABP9QGC5</accession>
<name>A0ABP9QGC5_9PSEU</name>
<dbReference type="SMART" id="SM00862">
    <property type="entry name" value="Trans_reg_C"/>
    <property type="match status" value="1"/>
</dbReference>
<dbReference type="Proteomes" id="UP001428817">
    <property type="component" value="Unassembled WGS sequence"/>
</dbReference>
<dbReference type="Gene3D" id="1.10.10.10">
    <property type="entry name" value="Winged helix-like DNA-binding domain superfamily/Winged helix DNA-binding domain"/>
    <property type="match status" value="1"/>
</dbReference>
<dbReference type="PROSITE" id="PS51755">
    <property type="entry name" value="OMPR_PHOB"/>
    <property type="match status" value="1"/>
</dbReference>
<evidence type="ECO:0000256" key="3">
    <source>
        <dbReference type="ARBA" id="ARBA00023125"/>
    </source>
</evidence>
<dbReference type="Gene3D" id="3.40.50.2300">
    <property type="match status" value="1"/>
</dbReference>
<dbReference type="SUPFAM" id="SSF46894">
    <property type="entry name" value="C-terminal effector domain of the bipartite response regulators"/>
    <property type="match status" value="1"/>
</dbReference>
<dbReference type="Pfam" id="PF00072">
    <property type="entry name" value="Response_reg"/>
    <property type="match status" value="1"/>
</dbReference>